<dbReference type="KEGG" id="ach:Achl_4102"/>
<dbReference type="InterPro" id="IPR016032">
    <property type="entry name" value="Sig_transdc_resp-reg_C-effctor"/>
</dbReference>
<dbReference type="InterPro" id="IPR059106">
    <property type="entry name" value="WHD_MalT"/>
</dbReference>
<protein>
    <submittedName>
        <fullName evidence="5">ATP-dependent transcriptional regulator, MalT-like, LuxR family</fullName>
    </submittedName>
</protein>
<dbReference type="InterPro" id="IPR036388">
    <property type="entry name" value="WH-like_DNA-bd_sf"/>
</dbReference>
<accession>B8HI06</accession>
<name>B8HI06_PSECP</name>
<dbReference type="SUPFAM" id="SSF52540">
    <property type="entry name" value="P-loop containing nucleoside triphosphate hydrolases"/>
    <property type="match status" value="1"/>
</dbReference>
<dbReference type="RefSeq" id="WP_012623070.1">
    <property type="nucleotide sequence ID" value="NC_011879.1"/>
</dbReference>
<dbReference type="InterPro" id="IPR011990">
    <property type="entry name" value="TPR-like_helical_dom_sf"/>
</dbReference>
<dbReference type="Proteomes" id="UP000002505">
    <property type="component" value="Plasmid pACHL01"/>
</dbReference>
<dbReference type="AlphaFoldDB" id="B8HI06"/>
<dbReference type="PROSITE" id="PS50043">
    <property type="entry name" value="HTH_LUXR_2"/>
    <property type="match status" value="1"/>
</dbReference>
<dbReference type="Pfam" id="PF25873">
    <property type="entry name" value="WHD_MalT"/>
    <property type="match status" value="1"/>
</dbReference>
<evidence type="ECO:0000256" key="2">
    <source>
        <dbReference type="ARBA" id="ARBA00023125"/>
    </source>
</evidence>
<dbReference type="PANTHER" id="PTHR44688:SF16">
    <property type="entry name" value="DNA-BINDING TRANSCRIPTIONAL ACTIVATOR DEVR_DOSR"/>
    <property type="match status" value="1"/>
</dbReference>
<dbReference type="Gene3D" id="1.10.10.10">
    <property type="entry name" value="Winged helix-like DNA-binding domain superfamily/Winged helix DNA-binding domain"/>
    <property type="match status" value="1"/>
</dbReference>
<dbReference type="PANTHER" id="PTHR44688">
    <property type="entry name" value="DNA-BINDING TRANSCRIPTIONAL ACTIVATOR DEVR_DOSR"/>
    <property type="match status" value="1"/>
</dbReference>
<dbReference type="InterPro" id="IPR027417">
    <property type="entry name" value="P-loop_NTPase"/>
</dbReference>
<feature type="domain" description="HTH luxR-type" evidence="4">
    <location>
        <begin position="790"/>
        <end position="855"/>
    </location>
</feature>
<dbReference type="OrthoDB" id="3178268at2"/>
<dbReference type="HOGENOM" id="CLU_006325_1_0_11"/>
<evidence type="ECO:0000313" key="6">
    <source>
        <dbReference type="Proteomes" id="UP000002505"/>
    </source>
</evidence>
<organism evidence="5 6">
    <name type="scientific">Pseudarthrobacter chlorophenolicus (strain ATCC 700700 / DSM 12829 / CIP 107037 / JCM 12360 / KCTC 9906 / NCIMB 13794 / A6)</name>
    <name type="common">Arthrobacter chlorophenolicus</name>
    <dbReference type="NCBI Taxonomy" id="452863"/>
    <lineage>
        <taxon>Bacteria</taxon>
        <taxon>Bacillati</taxon>
        <taxon>Actinomycetota</taxon>
        <taxon>Actinomycetes</taxon>
        <taxon>Micrococcales</taxon>
        <taxon>Micrococcaceae</taxon>
        <taxon>Pseudarthrobacter</taxon>
    </lineage>
</organism>
<keyword evidence="6" id="KW-1185">Reference proteome</keyword>
<geneLocation type="plasmid" evidence="5 6">
    <name>pACHL01</name>
</geneLocation>
<dbReference type="InterPro" id="IPR000792">
    <property type="entry name" value="Tscrpt_reg_LuxR_C"/>
</dbReference>
<reference evidence="5" key="1">
    <citation type="submission" date="2009-01" db="EMBL/GenBank/DDBJ databases">
        <title>Complete sequence of plasmid1 of Arthrobacter chlorophenolicus A6.</title>
        <authorList>
            <consortium name="US DOE Joint Genome Institute"/>
            <person name="Lucas S."/>
            <person name="Copeland A."/>
            <person name="Lapidus A."/>
            <person name="Glavina del Rio T."/>
            <person name="Tice H."/>
            <person name="Bruce D."/>
            <person name="Goodwin L."/>
            <person name="Pitluck S."/>
            <person name="Goltsman E."/>
            <person name="Clum A."/>
            <person name="Larimer F."/>
            <person name="Land M."/>
            <person name="Hauser L."/>
            <person name="Kyrpides N."/>
            <person name="Mikhailova N."/>
            <person name="Jansson J."/>
            <person name="Richardson P."/>
        </authorList>
    </citation>
    <scope>NUCLEOTIDE SEQUENCE [LARGE SCALE GENOMIC DNA]</scope>
    <source>
        <strain evidence="5">A6</strain>
        <plasmid evidence="5">pACHL01</plasmid>
    </source>
</reference>
<dbReference type="Pfam" id="PF00196">
    <property type="entry name" value="GerE"/>
    <property type="match status" value="1"/>
</dbReference>
<dbReference type="EMBL" id="CP001342">
    <property type="protein sequence ID" value="ACL42053.1"/>
    <property type="molecule type" value="Genomic_DNA"/>
</dbReference>
<evidence type="ECO:0000313" key="5">
    <source>
        <dbReference type="EMBL" id="ACL42053.1"/>
    </source>
</evidence>
<keyword evidence="3" id="KW-0804">Transcription</keyword>
<keyword evidence="5" id="KW-0614">Plasmid</keyword>
<sequence>MMSSAEAPVSPVLGLPRVPRTVVSRPRLTELIADLLMHHDLVVVRAPAGAGKTVALAEWAASGATPGYISWISLDERYTDRTAFWREIILGTSLRVDEALRPRVIECADALMAGAEIRTVLRRFAPYIPETIVVIDRIELVHSQELLEDMVWVLKQCRQLKAVVASRGRSFLESPSVGRSLDTAVVGGAPFQLNLDETQDLLLMRKLPMDPTELHAATEGNPLLTRATMSVYGQSGAGSIRASVQTAVSDFLQASLAQSALGHTTKDFMVRTCIPESFTPALAERLTGSGKIVDLLDSLEDQGLGMWFQTGDHRRFEYTPAVRALLQKSLKCLDPRDIDSLTRIVIDDDLSMGNAINALRQAVIIGDLDLASRIACDHHITLLVSQAQAILGILEPVPLSRLRKHPALIMALALCHNATYAGRVKALEYFGSAVACAAIYKMSMDPGQRIWMLVLESTALRFAGKLEPALKLAKRSVEAFEESPYALKEQLAALEPTLYDQAAIAYLHDQQFSLAADLLAKALDASRRVRSMPSIYLTTGLLAYALGLAGKTTEARVHLAWLNSASWPPGMLDGYWATTYRLAQVREAMDRQSYTEAAGYLDLINDEMQVSEFWPHIVTFRVLLDLHRTEVITGPATLEARIRQAHKAPLNSSGHIDLDGLRAGLHLIAGQPQKAASALRHGRNDPRVLLMRARIALHLGDPSKTLQLTGFEGLEPRQETHRLLLRAAAFQRLDDPSAAKDNSHAAATLMAQNGLTMTGALMAQEDLDALFPYVQEEHPDVPVPRGVVPPRGETASLTPRELVVLNAFARHKAANDVAAALNVSVNTVKSQRRSILKKLAAHSMEEALTIARRQRLLED</sequence>
<evidence type="ECO:0000256" key="3">
    <source>
        <dbReference type="ARBA" id="ARBA00023163"/>
    </source>
</evidence>
<keyword evidence="2" id="KW-0238">DNA-binding</keyword>
<dbReference type="SUPFAM" id="SSF46894">
    <property type="entry name" value="C-terminal effector domain of the bipartite response regulators"/>
    <property type="match status" value="1"/>
</dbReference>
<gene>
    <name evidence="5" type="ordered locus">Achl_4102</name>
</gene>
<dbReference type="SMART" id="SM00421">
    <property type="entry name" value="HTH_LUXR"/>
    <property type="match status" value="1"/>
</dbReference>
<evidence type="ECO:0000259" key="4">
    <source>
        <dbReference type="PROSITE" id="PS50043"/>
    </source>
</evidence>
<dbReference type="CDD" id="cd06170">
    <property type="entry name" value="LuxR_C_like"/>
    <property type="match status" value="1"/>
</dbReference>
<keyword evidence="1" id="KW-0805">Transcription regulation</keyword>
<dbReference type="SUPFAM" id="SSF48452">
    <property type="entry name" value="TPR-like"/>
    <property type="match status" value="1"/>
</dbReference>
<proteinExistence type="predicted"/>
<dbReference type="GO" id="GO:0006355">
    <property type="term" value="P:regulation of DNA-templated transcription"/>
    <property type="evidence" value="ECO:0007669"/>
    <property type="project" value="InterPro"/>
</dbReference>
<dbReference type="GO" id="GO:0003677">
    <property type="term" value="F:DNA binding"/>
    <property type="evidence" value="ECO:0007669"/>
    <property type="project" value="UniProtKB-KW"/>
</dbReference>
<evidence type="ECO:0000256" key="1">
    <source>
        <dbReference type="ARBA" id="ARBA00023015"/>
    </source>
</evidence>